<accession>A0AB34FDT4</accession>
<evidence type="ECO:0000313" key="3">
    <source>
        <dbReference type="Proteomes" id="UP001163105"/>
    </source>
</evidence>
<protein>
    <submittedName>
        <fullName evidence="2">Pol</fullName>
    </submittedName>
</protein>
<organism evidence="2 3">
    <name type="scientific">Purpureocillium lavendulum</name>
    <dbReference type="NCBI Taxonomy" id="1247861"/>
    <lineage>
        <taxon>Eukaryota</taxon>
        <taxon>Fungi</taxon>
        <taxon>Dikarya</taxon>
        <taxon>Ascomycota</taxon>
        <taxon>Pezizomycotina</taxon>
        <taxon>Sordariomycetes</taxon>
        <taxon>Hypocreomycetidae</taxon>
        <taxon>Hypocreales</taxon>
        <taxon>Ophiocordycipitaceae</taxon>
        <taxon>Purpureocillium</taxon>
    </lineage>
</organism>
<feature type="domain" description="2EXR" evidence="1">
    <location>
        <begin position="4"/>
        <end position="104"/>
    </location>
</feature>
<dbReference type="Proteomes" id="UP001163105">
    <property type="component" value="Unassembled WGS sequence"/>
</dbReference>
<proteinExistence type="predicted"/>
<sequence length="351" mass="39882">MPTFHQFSSLPLEIRRIIWHHCLPRRVAEVDIPRLDGSDLWEPDRGQCGQKCWSPETSRRNAVPPAISRVCRESREVASEVGHWSHYDAFEGMGRIWVQPARDAVLHLNWDRTWAIANGNYATAESAVPYFFTMAARERMVPSVRADLFFPFSITEDFSRMSEEEQTEAAIQIDDGNVDGALLVHHAPKTVFVAIALVVLHSTEEEAMDSGLFGLCGDERIQAVHIDDVPRLRAFSAFWRATAGDTDKAPGTYFSYMLDNDNFHKEVECWIERARIQLFGQLWLEARTAVFAGIEDPANIWVPPLAAGTQPFNPTNRPNPNHPWARKQLDLLPELVPQVLFRHCSGKSHDE</sequence>
<dbReference type="AlphaFoldDB" id="A0AB34FDT4"/>
<evidence type="ECO:0000313" key="2">
    <source>
        <dbReference type="EMBL" id="KAJ6437378.1"/>
    </source>
</evidence>
<evidence type="ECO:0000259" key="1">
    <source>
        <dbReference type="Pfam" id="PF20150"/>
    </source>
</evidence>
<dbReference type="PANTHER" id="PTHR35910:SF1">
    <property type="entry name" value="2EXR DOMAIN-CONTAINING PROTEIN"/>
    <property type="match status" value="1"/>
</dbReference>
<dbReference type="EMBL" id="JAQHRD010000012">
    <property type="protein sequence ID" value="KAJ6437378.1"/>
    <property type="molecule type" value="Genomic_DNA"/>
</dbReference>
<reference evidence="2" key="1">
    <citation type="submission" date="2023-01" db="EMBL/GenBank/DDBJ databases">
        <title>The growth and conidiation of Purpureocillium lavendulum are regulated by nitrogen source and histone H3K14 acetylation.</title>
        <authorList>
            <person name="Tang P."/>
            <person name="Han J."/>
            <person name="Zhang C."/>
            <person name="Tang P."/>
            <person name="Qi F."/>
            <person name="Zhang K."/>
            <person name="Liang L."/>
        </authorList>
    </citation>
    <scope>NUCLEOTIDE SEQUENCE</scope>
    <source>
        <strain evidence="2">YMF1.00683</strain>
    </source>
</reference>
<gene>
    <name evidence="2" type="ORF">O9K51_09934</name>
</gene>
<dbReference type="PANTHER" id="PTHR35910">
    <property type="entry name" value="2EXR DOMAIN-CONTAINING PROTEIN"/>
    <property type="match status" value="1"/>
</dbReference>
<comment type="caution">
    <text evidence="2">The sequence shown here is derived from an EMBL/GenBank/DDBJ whole genome shotgun (WGS) entry which is preliminary data.</text>
</comment>
<dbReference type="Pfam" id="PF20150">
    <property type="entry name" value="2EXR"/>
    <property type="match status" value="1"/>
</dbReference>
<keyword evidence="3" id="KW-1185">Reference proteome</keyword>
<dbReference type="InterPro" id="IPR045518">
    <property type="entry name" value="2EXR"/>
</dbReference>
<name>A0AB34FDT4_9HYPO</name>